<reference evidence="12 13" key="1">
    <citation type="journal article" date="2007" name="Proc. Natl. Acad. Sci. U.S.A.">
        <title>Dandruff-associated Malassezia genomes reveal convergent and divergent virulence traits shared with plant and human fungal pathogens.</title>
        <authorList>
            <person name="Xu J."/>
            <person name="Saunders C.W."/>
            <person name="Hu P."/>
            <person name="Grant R.A."/>
            <person name="Boekhout T."/>
            <person name="Kuramae E.E."/>
            <person name="Kronstad J.W."/>
            <person name="Deangelis Y.M."/>
            <person name="Reeder N.L."/>
            <person name="Johnstone K.R."/>
            <person name="Leland M."/>
            <person name="Fieno A.M."/>
            <person name="Begley W.M."/>
            <person name="Sun Y."/>
            <person name="Lacey M.P."/>
            <person name="Chaudhary T."/>
            <person name="Keough T."/>
            <person name="Chu L."/>
            <person name="Sears R."/>
            <person name="Yuan B."/>
            <person name="Dawson T.L.Jr."/>
        </authorList>
    </citation>
    <scope>NUCLEOTIDE SEQUENCE [LARGE SCALE GENOMIC DNA]</scope>
    <source>
        <strain evidence="13">ATCC MYA-4612 / CBS 7966</strain>
    </source>
</reference>
<keyword evidence="13" id="KW-1185">Reference proteome</keyword>
<evidence type="ECO:0000256" key="2">
    <source>
        <dbReference type="ARBA" id="ARBA00004409"/>
    </source>
</evidence>
<keyword evidence="6 11" id="KW-1133">Transmembrane helix</keyword>
<dbReference type="FunCoup" id="A8PS79">
    <property type="interactions" value="472"/>
</dbReference>
<keyword evidence="7" id="KW-0333">Golgi apparatus</keyword>
<dbReference type="RefSeq" id="XP_001732434.1">
    <property type="nucleotide sequence ID" value="XM_001732382.1"/>
</dbReference>
<dbReference type="PIRSF" id="PIRSF028865">
    <property type="entry name" value="Membrin-2"/>
    <property type="match status" value="1"/>
</dbReference>
<evidence type="ECO:0000256" key="11">
    <source>
        <dbReference type="SAM" id="Phobius"/>
    </source>
</evidence>
<dbReference type="AlphaFoldDB" id="A8PS79"/>
<keyword evidence="8 11" id="KW-0472">Membrane</keyword>
<dbReference type="CDD" id="cd15863">
    <property type="entry name" value="SNARE_GS27"/>
    <property type="match status" value="1"/>
</dbReference>
<keyword evidence="3" id="KW-0813">Transport</keyword>
<name>A8PS79_MALGO</name>
<dbReference type="GO" id="GO:0006906">
    <property type="term" value="P:vesicle fusion"/>
    <property type="evidence" value="ECO:0007669"/>
    <property type="project" value="TreeGrafter"/>
</dbReference>
<proteinExistence type="inferred from homology"/>
<protein>
    <recommendedName>
        <fullName evidence="10">Protein transport protein BOS1</fullName>
    </recommendedName>
</protein>
<keyword evidence="5" id="KW-0653">Protein transport</keyword>
<dbReference type="GO" id="GO:0005789">
    <property type="term" value="C:endoplasmic reticulum membrane"/>
    <property type="evidence" value="ECO:0007669"/>
    <property type="project" value="UniProtKB-SubCell"/>
</dbReference>
<dbReference type="GO" id="GO:0005484">
    <property type="term" value="F:SNAP receptor activity"/>
    <property type="evidence" value="ECO:0007669"/>
    <property type="project" value="InterPro"/>
</dbReference>
<evidence type="ECO:0000256" key="5">
    <source>
        <dbReference type="ARBA" id="ARBA00022927"/>
    </source>
</evidence>
<sequence length="300" mass="33064">MNSLYNLAGRQSAAIRADIDAYSRDPLAHASLRSQIMTSLSAFVKTIEDYEAIAKRELVISKREKALNRAANFHAEVRQFREELAHVQARPPTNASSALSFHAGANPNTTATRARVVDMQPSIGQGGVYSTELTQSSSTYAPYQPMGYSTPSTSTHHMSGIPTVSVTTGQPSYSTPAMPTPQQDPLAAYRIHSATYAPPDERTYSMRESHALREHSFIQNTESQLDAFITQGRSVLGNLTEQRGILKQTRKRLLDAANTVGLSRELIGVIDRMSTQDTILFFGGAVLTLTAFYFIYRWLG</sequence>
<evidence type="ECO:0000256" key="10">
    <source>
        <dbReference type="ARBA" id="ARBA00040957"/>
    </source>
</evidence>
<gene>
    <name evidence="12" type="ORF">MGL_0209</name>
</gene>
<dbReference type="OrthoDB" id="158360at2759"/>
<dbReference type="GO" id="GO:0000149">
    <property type="term" value="F:SNARE binding"/>
    <property type="evidence" value="ECO:0007669"/>
    <property type="project" value="TreeGrafter"/>
</dbReference>
<dbReference type="GO" id="GO:0015031">
    <property type="term" value="P:protein transport"/>
    <property type="evidence" value="ECO:0007669"/>
    <property type="project" value="UniProtKB-KW"/>
</dbReference>
<comment type="caution">
    <text evidence="12">The sequence shown here is derived from an EMBL/GenBank/DDBJ whole genome shotgun (WGS) entry which is preliminary data.</text>
</comment>
<evidence type="ECO:0000256" key="6">
    <source>
        <dbReference type="ARBA" id="ARBA00022989"/>
    </source>
</evidence>
<comment type="similarity">
    <text evidence="9">Belongs to the BOS1 family.</text>
</comment>
<dbReference type="GO" id="GO:0012507">
    <property type="term" value="C:ER to Golgi transport vesicle membrane"/>
    <property type="evidence" value="ECO:0007669"/>
    <property type="project" value="TreeGrafter"/>
</dbReference>
<evidence type="ECO:0000256" key="3">
    <source>
        <dbReference type="ARBA" id="ARBA00022448"/>
    </source>
</evidence>
<dbReference type="InParanoid" id="A8PS79"/>
<keyword evidence="4 11" id="KW-0812">Transmembrane</keyword>
<dbReference type="PANTHER" id="PTHR21230:SF1">
    <property type="entry name" value="GOLGI SNAP RECEPTOR COMPLEX MEMBER 2"/>
    <property type="match status" value="1"/>
</dbReference>
<dbReference type="GO" id="GO:0000139">
    <property type="term" value="C:Golgi membrane"/>
    <property type="evidence" value="ECO:0007669"/>
    <property type="project" value="UniProtKB-SubCell"/>
</dbReference>
<dbReference type="InterPro" id="IPR027027">
    <property type="entry name" value="GOSR2/Membrin/Bos1"/>
</dbReference>
<dbReference type="EMBL" id="AAYY01000001">
    <property type="protein sequence ID" value="EDP45220.1"/>
    <property type="molecule type" value="Genomic_DNA"/>
</dbReference>
<evidence type="ECO:0000256" key="4">
    <source>
        <dbReference type="ARBA" id="ARBA00022692"/>
    </source>
</evidence>
<feature type="transmembrane region" description="Helical" evidence="11">
    <location>
        <begin position="279"/>
        <end position="299"/>
    </location>
</feature>
<comment type="subcellular location">
    <subcellularLocation>
        <location evidence="1">Endoplasmic reticulum membrane</location>
        <topology evidence="1">Single-pass type IV membrane protein</topology>
    </subcellularLocation>
    <subcellularLocation>
        <location evidence="2">Golgi apparatus membrane</location>
        <topology evidence="2">Single-pass type IV membrane protein</topology>
    </subcellularLocation>
</comment>
<dbReference type="PANTHER" id="PTHR21230">
    <property type="entry name" value="VESICLE TRANSPORT V-SNARE PROTEIN VTI1-RELATED"/>
    <property type="match status" value="1"/>
</dbReference>
<evidence type="ECO:0000313" key="13">
    <source>
        <dbReference type="Proteomes" id="UP000008837"/>
    </source>
</evidence>
<dbReference type="GO" id="GO:0031201">
    <property type="term" value="C:SNARE complex"/>
    <property type="evidence" value="ECO:0007669"/>
    <property type="project" value="TreeGrafter"/>
</dbReference>
<dbReference type="GO" id="GO:0006888">
    <property type="term" value="P:endoplasmic reticulum to Golgi vesicle-mediated transport"/>
    <property type="evidence" value="ECO:0007669"/>
    <property type="project" value="TreeGrafter"/>
</dbReference>
<evidence type="ECO:0000256" key="8">
    <source>
        <dbReference type="ARBA" id="ARBA00023136"/>
    </source>
</evidence>
<dbReference type="STRING" id="425265.A8PS79"/>
<dbReference type="Pfam" id="PF12352">
    <property type="entry name" value="V-SNARE_C"/>
    <property type="match status" value="1"/>
</dbReference>
<dbReference type="GeneID" id="5856740"/>
<dbReference type="GO" id="GO:0031902">
    <property type="term" value="C:late endosome membrane"/>
    <property type="evidence" value="ECO:0007669"/>
    <property type="project" value="TreeGrafter"/>
</dbReference>
<dbReference type="OMA" id="FCWLVIH"/>
<evidence type="ECO:0000313" key="12">
    <source>
        <dbReference type="EMBL" id="EDP45220.1"/>
    </source>
</evidence>
<evidence type="ECO:0000256" key="1">
    <source>
        <dbReference type="ARBA" id="ARBA00004163"/>
    </source>
</evidence>
<dbReference type="Proteomes" id="UP000008837">
    <property type="component" value="Unassembled WGS sequence"/>
</dbReference>
<evidence type="ECO:0000256" key="7">
    <source>
        <dbReference type="ARBA" id="ARBA00023034"/>
    </source>
</evidence>
<dbReference type="VEuPathDB" id="FungiDB:MGL_0209"/>
<evidence type="ECO:0000256" key="9">
    <source>
        <dbReference type="ARBA" id="ARBA00037983"/>
    </source>
</evidence>
<dbReference type="KEGG" id="mgl:MGL_0209"/>
<accession>A8PS79</accession>
<organism evidence="12 13">
    <name type="scientific">Malassezia globosa (strain ATCC MYA-4612 / CBS 7966)</name>
    <name type="common">Dandruff-associated fungus</name>
    <dbReference type="NCBI Taxonomy" id="425265"/>
    <lineage>
        <taxon>Eukaryota</taxon>
        <taxon>Fungi</taxon>
        <taxon>Dikarya</taxon>
        <taxon>Basidiomycota</taxon>
        <taxon>Ustilaginomycotina</taxon>
        <taxon>Malasseziomycetes</taxon>
        <taxon>Malasseziales</taxon>
        <taxon>Malasseziaceae</taxon>
        <taxon>Malassezia</taxon>
    </lineage>
</organism>